<protein>
    <recommendedName>
        <fullName evidence="4">Phage abortive infection protein</fullName>
    </recommendedName>
</protein>
<reference evidence="2 3" key="1">
    <citation type="submission" date="2019-04" db="EMBL/GenBank/DDBJ databases">
        <title>Genomic characterization of Staphylococcus petrasii strains.</title>
        <authorList>
            <person name="Vrbovska V."/>
            <person name="Kovarovic V."/>
            <person name="Maslanova I."/>
            <person name="Indrakova A."/>
            <person name="Petras P."/>
            <person name="Sedo O."/>
            <person name="Svec P."/>
            <person name="Fisarova L."/>
            <person name="Sedlacek I."/>
            <person name="Doskar J."/>
            <person name="Pantucek R."/>
        </authorList>
    </citation>
    <scope>NUCLEOTIDE SEQUENCE [LARGE SCALE GENOMIC DNA]</scope>
    <source>
        <strain evidence="2 3">CCM 8421</strain>
    </source>
</reference>
<evidence type="ECO:0008006" key="4">
    <source>
        <dbReference type="Google" id="ProtNLM"/>
    </source>
</evidence>
<evidence type="ECO:0000256" key="1">
    <source>
        <dbReference type="SAM" id="Phobius"/>
    </source>
</evidence>
<proteinExistence type="predicted"/>
<keyword evidence="1" id="KW-1133">Transmembrane helix</keyword>
<keyword evidence="1" id="KW-0472">Membrane</keyword>
<dbReference type="Proteomes" id="UP000298482">
    <property type="component" value="Unassembled WGS sequence"/>
</dbReference>
<keyword evidence="1" id="KW-0812">Transmembrane</keyword>
<feature type="transmembrane region" description="Helical" evidence="1">
    <location>
        <begin position="48"/>
        <end position="71"/>
    </location>
</feature>
<organism evidence="2 3">
    <name type="scientific">Staphylococcus croceilyticus</name>
    <dbReference type="NCBI Taxonomy" id="319942"/>
    <lineage>
        <taxon>Bacteria</taxon>
        <taxon>Bacillati</taxon>
        <taxon>Bacillota</taxon>
        <taxon>Bacilli</taxon>
        <taxon>Bacillales</taxon>
        <taxon>Staphylococcaceae</taxon>
        <taxon>Staphylococcus</taxon>
    </lineage>
</organism>
<sequence length="319" mass="37945">MINRVQKYIEKNERIIIISLIILVFLCLIVLFIELITLDNRVGNDISYITIFISIISIVTTTILSVFLYLANIKANRINESVLEMTKQQNNKANHINESVLKITKQQNNIQNFLILSEKRGEQAKNIKRVEEYIKFARVLDLFCYTNFSTYDQLLTLRKHKVLQMPTELNQFTDLNLIKIPNLNISEETLLKHNLHDPKMQKYKDINKQFYDLLPNSVLYQYNIMYLKEVVEKLSGIIDDELISKYQEGIFVQKQIEFFKLNFFNELLDIDNSYKFYNTNYDYTKAKIISICLQPIKRELNRMIEEIKKEYGVLKKYFN</sequence>
<comment type="caution">
    <text evidence="2">The sequence shown here is derived from an EMBL/GenBank/DDBJ whole genome shotgun (WGS) entry which is preliminary data.</text>
</comment>
<gene>
    <name evidence="2" type="ORF">E2556_09835</name>
</gene>
<name>A0ABY2KE41_9STAP</name>
<accession>A0ABY2KE41</accession>
<dbReference type="EMBL" id="SRJF01000014">
    <property type="protein sequence ID" value="TGA74373.1"/>
    <property type="molecule type" value="Genomic_DNA"/>
</dbReference>
<evidence type="ECO:0000313" key="3">
    <source>
        <dbReference type="Proteomes" id="UP000298482"/>
    </source>
</evidence>
<feature type="transmembrane region" description="Helical" evidence="1">
    <location>
        <begin position="15"/>
        <end position="36"/>
    </location>
</feature>
<keyword evidence="3" id="KW-1185">Reference proteome</keyword>
<evidence type="ECO:0000313" key="2">
    <source>
        <dbReference type="EMBL" id="TGA74373.1"/>
    </source>
</evidence>
<dbReference type="RefSeq" id="WP_103329949.1">
    <property type="nucleotide sequence ID" value="NZ_PPRD01000122.1"/>
</dbReference>